<gene>
    <name evidence="9" type="ORF">CYMTET_21934</name>
</gene>
<dbReference type="Pfam" id="PF08672">
    <property type="entry name" value="ANAPC2"/>
    <property type="match status" value="1"/>
</dbReference>
<dbReference type="InterPro" id="IPR059120">
    <property type="entry name" value="Cullin-like_AB"/>
</dbReference>
<feature type="domain" description="Cullin family profile" evidence="8">
    <location>
        <begin position="504"/>
        <end position="716"/>
    </location>
</feature>
<dbReference type="AlphaFoldDB" id="A0AAE0L2R0"/>
<keyword evidence="3" id="KW-0498">Mitosis</keyword>
<evidence type="ECO:0000256" key="3">
    <source>
        <dbReference type="ARBA" id="ARBA00022776"/>
    </source>
</evidence>
<dbReference type="Gene3D" id="3.30.230.130">
    <property type="entry name" value="Cullin, Chain C, Domain 2"/>
    <property type="match status" value="1"/>
</dbReference>
<dbReference type="SUPFAM" id="SSF75632">
    <property type="entry name" value="Cullin homology domain"/>
    <property type="match status" value="1"/>
</dbReference>
<dbReference type="GO" id="GO:0007091">
    <property type="term" value="P:metaphase/anaphase transition of mitotic cell cycle"/>
    <property type="evidence" value="ECO:0007669"/>
    <property type="project" value="TreeGrafter"/>
</dbReference>
<feature type="region of interest" description="Disordered" evidence="7">
    <location>
        <begin position="746"/>
        <end position="766"/>
    </location>
</feature>
<dbReference type="SUPFAM" id="SSF46785">
    <property type="entry name" value="Winged helix' DNA-binding domain"/>
    <property type="match status" value="1"/>
</dbReference>
<name>A0AAE0L2R0_9CHLO</name>
<keyword evidence="2" id="KW-0132">Cell division</keyword>
<dbReference type="Pfam" id="PF25773">
    <property type="entry name" value="TPR_ANAPC2"/>
    <property type="match status" value="1"/>
</dbReference>
<organism evidence="9 10">
    <name type="scientific">Cymbomonas tetramitiformis</name>
    <dbReference type="NCBI Taxonomy" id="36881"/>
    <lineage>
        <taxon>Eukaryota</taxon>
        <taxon>Viridiplantae</taxon>
        <taxon>Chlorophyta</taxon>
        <taxon>Pyramimonadophyceae</taxon>
        <taxon>Pyramimonadales</taxon>
        <taxon>Pyramimonadaceae</taxon>
        <taxon>Cymbomonas</taxon>
    </lineage>
</organism>
<dbReference type="InterPro" id="IPR057975">
    <property type="entry name" value="TPR_ANAPC2"/>
</dbReference>
<dbReference type="Proteomes" id="UP001190700">
    <property type="component" value="Unassembled WGS sequence"/>
</dbReference>
<protein>
    <recommendedName>
        <fullName evidence="1">Anaphase-promoting complex subunit 2</fullName>
    </recommendedName>
</protein>
<dbReference type="GO" id="GO:0031625">
    <property type="term" value="F:ubiquitin protein ligase binding"/>
    <property type="evidence" value="ECO:0007669"/>
    <property type="project" value="InterPro"/>
</dbReference>
<keyword evidence="4" id="KW-0833">Ubl conjugation pathway</keyword>
<dbReference type="InterPro" id="IPR036390">
    <property type="entry name" value="WH_DNA-bd_sf"/>
</dbReference>
<accession>A0AAE0L2R0</accession>
<comment type="similarity">
    <text evidence="6">Belongs to the cullin family.</text>
</comment>
<evidence type="ECO:0000256" key="4">
    <source>
        <dbReference type="ARBA" id="ARBA00022786"/>
    </source>
</evidence>
<dbReference type="PROSITE" id="PS50069">
    <property type="entry name" value="CULLIN_2"/>
    <property type="match status" value="1"/>
</dbReference>
<dbReference type="GO" id="GO:0005680">
    <property type="term" value="C:anaphase-promoting complex"/>
    <property type="evidence" value="ECO:0007669"/>
    <property type="project" value="TreeGrafter"/>
</dbReference>
<proteinExistence type="inferred from homology"/>
<dbReference type="Gene3D" id="1.20.1310.10">
    <property type="entry name" value="Cullin Repeats"/>
    <property type="match status" value="1"/>
</dbReference>
<keyword evidence="10" id="KW-1185">Reference proteome</keyword>
<evidence type="ECO:0000259" key="8">
    <source>
        <dbReference type="PROSITE" id="PS50069"/>
    </source>
</evidence>
<evidence type="ECO:0000313" key="9">
    <source>
        <dbReference type="EMBL" id="KAK3269644.1"/>
    </source>
</evidence>
<dbReference type="EMBL" id="LGRX02010823">
    <property type="protein sequence ID" value="KAK3269644.1"/>
    <property type="molecule type" value="Genomic_DNA"/>
</dbReference>
<keyword evidence="5" id="KW-0131">Cell cycle</keyword>
<evidence type="ECO:0000256" key="6">
    <source>
        <dbReference type="PROSITE-ProRule" id="PRU00330"/>
    </source>
</evidence>
<evidence type="ECO:0000256" key="5">
    <source>
        <dbReference type="ARBA" id="ARBA00023306"/>
    </source>
</evidence>
<dbReference type="InterPro" id="IPR014786">
    <property type="entry name" value="ANAPC2_C"/>
</dbReference>
<dbReference type="SMART" id="SM01013">
    <property type="entry name" value="APC2"/>
    <property type="match status" value="1"/>
</dbReference>
<dbReference type="GO" id="GO:0051301">
    <property type="term" value="P:cell division"/>
    <property type="evidence" value="ECO:0007669"/>
    <property type="project" value="UniProtKB-KW"/>
</dbReference>
<dbReference type="PANTHER" id="PTHR45957:SF1">
    <property type="entry name" value="ANAPHASE-PROMOTING COMPLEX SUBUNIT 2"/>
    <property type="match status" value="1"/>
</dbReference>
<dbReference type="GO" id="GO:0070979">
    <property type="term" value="P:protein K11-linked ubiquitination"/>
    <property type="evidence" value="ECO:0007669"/>
    <property type="project" value="TreeGrafter"/>
</dbReference>
<evidence type="ECO:0000256" key="7">
    <source>
        <dbReference type="SAM" id="MobiDB-lite"/>
    </source>
</evidence>
<dbReference type="InterPro" id="IPR036388">
    <property type="entry name" value="WH-like_DNA-bd_sf"/>
</dbReference>
<dbReference type="SMART" id="SM00182">
    <property type="entry name" value="CULLIN"/>
    <property type="match status" value="1"/>
</dbReference>
<evidence type="ECO:0000256" key="1">
    <source>
        <dbReference type="ARBA" id="ARBA00016068"/>
    </source>
</evidence>
<dbReference type="Pfam" id="PF26557">
    <property type="entry name" value="Cullin_AB"/>
    <property type="match status" value="1"/>
</dbReference>
<evidence type="ECO:0000256" key="2">
    <source>
        <dbReference type="ARBA" id="ARBA00022618"/>
    </source>
</evidence>
<dbReference type="GO" id="GO:0006511">
    <property type="term" value="P:ubiquitin-dependent protein catabolic process"/>
    <property type="evidence" value="ECO:0007669"/>
    <property type="project" value="InterPro"/>
</dbReference>
<dbReference type="InterPro" id="IPR016158">
    <property type="entry name" value="Cullin_homology"/>
</dbReference>
<dbReference type="PANTHER" id="PTHR45957">
    <property type="entry name" value="ANAPHASE-PROMOTING COMPLEX SUBUNIT 2"/>
    <property type="match status" value="1"/>
</dbReference>
<evidence type="ECO:0000313" key="10">
    <source>
        <dbReference type="Proteomes" id="UP001190700"/>
    </source>
</evidence>
<dbReference type="InterPro" id="IPR044554">
    <property type="entry name" value="ANAPC2"/>
</dbReference>
<sequence length="833" mass="92114">MDITALAVVEGAWNSYLSVLDSEPLPVGTGSQPSPLPFGAELALLGSRGQTELVVAHYTSTLEKAFRRHYLPQFWQRFEGIETENANTHIQSEDELITDRGSVEEALAHGLQELSATVQRHEARVNELAAALSGNGMGFVSDREHPSSQFRTMLSALLVTTAPSTFAGLLQLYFSQRLQDFSHKFNNAAPGEAPQTNEEEDVDRMEGVEGAGGASLALQTLGLEWERRLSAVAQQLRDLALGAVSEEAYTNVLKAKIEARLRQEGANCFEVPVLAPALKWLQAVPMAFLRIILPEDPQSPVGQDTQLIQWQCRLQWLVYETLGSRRTAELFDIIVDYPESGPAVEDLQQCLQNTNHHKQVVASFRAALHRRLLHPGAATNDILTQFVSTIRVLRALDPAGVLLAAVRGPLQRYLRARKDTIRCIVTMLTDDGTGGGGVGGAGGESLLEELGSSGKAEMDDCEGDLDVSGDGAQVDDTAAEEWMPEAVDAEPRRTSRSRWVTDIISMLIAIYGSKELLVNEYRALLAERLLAKEDYATERELRTLELLKLRFGETNMHNCEVMLRDIKDSKRVNENVKTPGMNGALATPDDVQQAKQLKDMDATILSELFWPSLTGAGKEEILSTSLPEKVQKKLDVYASRYHTLKAPRKLKWHPQLGTVKMDLTFDDGRTMTFDVSPLHAVIICKFEEQPEWLAGDLATTLQVSAAVLRNKVVLWVNHGVLMETRSADGGDVLYSMVEYREQLNGSDAGRSIGSQDDVDLRDASDEEQRQRDLVKYDSLVRGLLTNYGALRVDRIHGFLVMMASDNSYDKTVEQLDAVLAHLVRENKLAVDGE</sequence>
<dbReference type="InterPro" id="IPR036317">
    <property type="entry name" value="Cullin_homology_sf"/>
</dbReference>
<dbReference type="Gene3D" id="1.10.10.10">
    <property type="entry name" value="Winged helix-like DNA-binding domain superfamily/Winged helix DNA-binding domain"/>
    <property type="match status" value="1"/>
</dbReference>
<reference evidence="9 10" key="1">
    <citation type="journal article" date="2015" name="Genome Biol. Evol.">
        <title>Comparative Genomics of a Bacterivorous Green Alga Reveals Evolutionary Causalities and Consequences of Phago-Mixotrophic Mode of Nutrition.</title>
        <authorList>
            <person name="Burns J.A."/>
            <person name="Paasch A."/>
            <person name="Narechania A."/>
            <person name="Kim E."/>
        </authorList>
    </citation>
    <scope>NUCLEOTIDE SEQUENCE [LARGE SCALE GENOMIC DNA]</scope>
    <source>
        <strain evidence="9 10">PLY_AMNH</strain>
    </source>
</reference>
<comment type="caution">
    <text evidence="9">The sequence shown here is derived from an EMBL/GenBank/DDBJ whole genome shotgun (WGS) entry which is preliminary data.</text>
</comment>